<dbReference type="InterPro" id="IPR029404">
    <property type="entry name" value="CDIN1"/>
</dbReference>
<organism evidence="7 8">
    <name type="scientific">Cylindrotheca closterium</name>
    <dbReference type="NCBI Taxonomy" id="2856"/>
    <lineage>
        <taxon>Eukaryota</taxon>
        <taxon>Sar</taxon>
        <taxon>Stramenopiles</taxon>
        <taxon>Ochrophyta</taxon>
        <taxon>Bacillariophyta</taxon>
        <taxon>Bacillariophyceae</taxon>
        <taxon>Bacillariophycidae</taxon>
        <taxon>Bacillariales</taxon>
        <taxon>Bacillariaceae</taxon>
        <taxon>Cylindrotheca</taxon>
    </lineage>
</organism>
<dbReference type="PANTHER" id="PTHR31661">
    <property type="entry name" value="SIMILAR TO CDNA SEQUENCE BC052040"/>
    <property type="match status" value="1"/>
</dbReference>
<comment type="caution">
    <text evidence="7">The sequence shown here is derived from an EMBL/GenBank/DDBJ whole genome shotgun (WGS) entry which is preliminary data.</text>
</comment>
<keyword evidence="4" id="KW-0539">Nucleus</keyword>
<comment type="subcellular location">
    <subcellularLocation>
        <location evidence="2">Cytoplasm</location>
    </subcellularLocation>
    <subcellularLocation>
        <location evidence="1">Nucleus</location>
    </subcellularLocation>
</comment>
<dbReference type="EMBL" id="CAKOGP040002114">
    <property type="protein sequence ID" value="CAJ1962739.1"/>
    <property type="molecule type" value="Genomic_DNA"/>
</dbReference>
<reference evidence="7" key="1">
    <citation type="submission" date="2023-08" db="EMBL/GenBank/DDBJ databases">
        <authorList>
            <person name="Audoor S."/>
            <person name="Bilcke G."/>
        </authorList>
    </citation>
    <scope>NUCLEOTIDE SEQUENCE</scope>
</reference>
<keyword evidence="3" id="KW-0963">Cytoplasm</keyword>
<evidence type="ECO:0000256" key="4">
    <source>
        <dbReference type="ARBA" id="ARBA00023242"/>
    </source>
</evidence>
<accession>A0AAD2G559</accession>
<dbReference type="Pfam" id="PF14811">
    <property type="entry name" value="TPD"/>
    <property type="match status" value="1"/>
</dbReference>
<evidence type="ECO:0000313" key="7">
    <source>
        <dbReference type="EMBL" id="CAJ1962739.1"/>
    </source>
</evidence>
<keyword evidence="8" id="KW-1185">Reference proteome</keyword>
<evidence type="ECO:0000313" key="8">
    <source>
        <dbReference type="Proteomes" id="UP001295423"/>
    </source>
</evidence>
<sequence length="344" mass="39347">MARKPKRKSKIKKKAKPPPVTEDEMKKQVSNRRDQMPEGQKRKSFSFEWASVPIPKTMETEMGRRVVKRGKYNAISDSDKEDISEYIATSKSAMTLSQAISLRAAVLQEKTMNRHHAVLGRNAKEITDRYQRGQGILSLSKKYDSPPVNLFRVILSGRGFQKSQIKQCFKNPEHHLNERDCQEFQKACREDVVSSPNCDKAHEQAERFETITEQFLKDLGVAFLTQTDLIKEQKPRYGKIVASPDFLLLDDVMVNGQYVRWIDCKAFYGANVNCRKKGVQKQTARYQEYWGSGAIIFLEGFSEGLLGIADCTCLSARQFMETRYFEPLSEQYAIEATTVQGDQG</sequence>
<dbReference type="GO" id="GO:0005634">
    <property type="term" value="C:nucleus"/>
    <property type="evidence" value="ECO:0007669"/>
    <property type="project" value="UniProtKB-SubCell"/>
</dbReference>
<dbReference type="PANTHER" id="PTHR31661:SF1">
    <property type="entry name" value="CDAN1-INTERACTING NUCLEASE 1"/>
    <property type="match status" value="1"/>
</dbReference>
<evidence type="ECO:0000256" key="1">
    <source>
        <dbReference type="ARBA" id="ARBA00004123"/>
    </source>
</evidence>
<feature type="region of interest" description="Disordered" evidence="6">
    <location>
        <begin position="1"/>
        <end position="45"/>
    </location>
</feature>
<evidence type="ECO:0000256" key="6">
    <source>
        <dbReference type="SAM" id="MobiDB-lite"/>
    </source>
</evidence>
<proteinExistence type="predicted"/>
<evidence type="ECO:0000256" key="2">
    <source>
        <dbReference type="ARBA" id="ARBA00004496"/>
    </source>
</evidence>
<evidence type="ECO:0000256" key="5">
    <source>
        <dbReference type="ARBA" id="ARBA00023480"/>
    </source>
</evidence>
<feature type="compositionally biased region" description="Basic and acidic residues" evidence="6">
    <location>
        <begin position="23"/>
        <end position="41"/>
    </location>
</feature>
<protein>
    <recommendedName>
        <fullName evidence="5">CDAN1-interacting nuclease 1</fullName>
    </recommendedName>
</protein>
<dbReference type="Proteomes" id="UP001295423">
    <property type="component" value="Unassembled WGS sequence"/>
</dbReference>
<name>A0AAD2G559_9STRA</name>
<dbReference type="AlphaFoldDB" id="A0AAD2G559"/>
<dbReference type="GO" id="GO:0005737">
    <property type="term" value="C:cytoplasm"/>
    <property type="evidence" value="ECO:0007669"/>
    <property type="project" value="UniProtKB-SubCell"/>
</dbReference>
<gene>
    <name evidence="7" type="ORF">CYCCA115_LOCUS19832</name>
</gene>
<evidence type="ECO:0000256" key="3">
    <source>
        <dbReference type="ARBA" id="ARBA00022490"/>
    </source>
</evidence>
<feature type="compositionally biased region" description="Basic residues" evidence="6">
    <location>
        <begin position="1"/>
        <end position="16"/>
    </location>
</feature>